<feature type="compositionally biased region" description="Polar residues" evidence="1">
    <location>
        <begin position="453"/>
        <end position="471"/>
    </location>
</feature>
<feature type="compositionally biased region" description="Low complexity" evidence="1">
    <location>
        <begin position="552"/>
        <end position="567"/>
    </location>
</feature>
<feature type="compositionally biased region" description="Low complexity" evidence="1">
    <location>
        <begin position="401"/>
        <end position="412"/>
    </location>
</feature>
<feature type="compositionally biased region" description="Pro residues" evidence="1">
    <location>
        <begin position="282"/>
        <end position="296"/>
    </location>
</feature>
<name>A0AAD3HP90_9CHLO</name>
<evidence type="ECO:0000313" key="3">
    <source>
        <dbReference type="Proteomes" id="UP001054857"/>
    </source>
</evidence>
<feature type="region of interest" description="Disordered" evidence="1">
    <location>
        <begin position="728"/>
        <end position="756"/>
    </location>
</feature>
<organism evidence="2 3">
    <name type="scientific">Astrephomene gubernaculifera</name>
    <dbReference type="NCBI Taxonomy" id="47775"/>
    <lineage>
        <taxon>Eukaryota</taxon>
        <taxon>Viridiplantae</taxon>
        <taxon>Chlorophyta</taxon>
        <taxon>core chlorophytes</taxon>
        <taxon>Chlorophyceae</taxon>
        <taxon>CS clade</taxon>
        <taxon>Chlamydomonadales</taxon>
        <taxon>Astrephomenaceae</taxon>
        <taxon>Astrephomene</taxon>
    </lineage>
</organism>
<protein>
    <submittedName>
        <fullName evidence="2">Uncharacterized protein</fullName>
    </submittedName>
</protein>
<keyword evidence="3" id="KW-1185">Reference proteome</keyword>
<dbReference type="Proteomes" id="UP001054857">
    <property type="component" value="Unassembled WGS sequence"/>
</dbReference>
<proteinExistence type="predicted"/>
<feature type="compositionally biased region" description="Low complexity" evidence="1">
    <location>
        <begin position="216"/>
        <end position="235"/>
    </location>
</feature>
<feature type="region of interest" description="Disordered" evidence="1">
    <location>
        <begin position="189"/>
        <end position="427"/>
    </location>
</feature>
<evidence type="ECO:0000313" key="2">
    <source>
        <dbReference type="EMBL" id="GFR48018.1"/>
    </source>
</evidence>
<feature type="region of interest" description="Disordered" evidence="1">
    <location>
        <begin position="439"/>
        <end position="606"/>
    </location>
</feature>
<feature type="compositionally biased region" description="Low complexity" evidence="1">
    <location>
        <begin position="351"/>
        <end position="370"/>
    </location>
</feature>
<feature type="compositionally biased region" description="Polar residues" evidence="1">
    <location>
        <begin position="570"/>
        <end position="589"/>
    </location>
</feature>
<feature type="region of interest" description="Disordered" evidence="1">
    <location>
        <begin position="67"/>
        <end position="159"/>
    </location>
</feature>
<feature type="compositionally biased region" description="Low complexity" evidence="1">
    <location>
        <begin position="147"/>
        <end position="159"/>
    </location>
</feature>
<comment type="caution">
    <text evidence="2">The sequence shown here is derived from an EMBL/GenBank/DDBJ whole genome shotgun (WGS) entry which is preliminary data.</text>
</comment>
<dbReference type="AlphaFoldDB" id="A0AAD3HP90"/>
<feature type="non-terminal residue" evidence="2">
    <location>
        <position position="853"/>
    </location>
</feature>
<feature type="compositionally biased region" description="Low complexity" evidence="1">
    <location>
        <begin position="533"/>
        <end position="544"/>
    </location>
</feature>
<reference evidence="2 3" key="1">
    <citation type="journal article" date="2021" name="Sci. Rep.">
        <title>Genome sequencing of the multicellular alga Astrephomene provides insights into convergent evolution of germ-soma differentiation.</title>
        <authorList>
            <person name="Yamashita S."/>
            <person name="Yamamoto K."/>
            <person name="Matsuzaki R."/>
            <person name="Suzuki S."/>
            <person name="Yamaguchi H."/>
            <person name="Hirooka S."/>
            <person name="Minakuchi Y."/>
            <person name="Miyagishima S."/>
            <person name="Kawachi M."/>
            <person name="Toyoda A."/>
            <person name="Nozaki H."/>
        </authorList>
    </citation>
    <scope>NUCLEOTIDE SEQUENCE [LARGE SCALE GENOMIC DNA]</scope>
    <source>
        <strain evidence="2 3">NIES-4017</strain>
    </source>
</reference>
<feature type="compositionally biased region" description="Pro residues" evidence="1">
    <location>
        <begin position="250"/>
        <end position="263"/>
    </location>
</feature>
<feature type="compositionally biased region" description="Pro residues" evidence="1">
    <location>
        <begin position="388"/>
        <end position="400"/>
    </location>
</feature>
<feature type="compositionally biased region" description="Low complexity" evidence="1">
    <location>
        <begin position="497"/>
        <end position="512"/>
    </location>
</feature>
<dbReference type="EMBL" id="BMAR01000021">
    <property type="protein sequence ID" value="GFR48018.1"/>
    <property type="molecule type" value="Genomic_DNA"/>
</dbReference>
<feature type="compositionally biased region" description="Low complexity" evidence="1">
    <location>
        <begin position="590"/>
        <end position="601"/>
    </location>
</feature>
<accession>A0AAD3HP90</accession>
<evidence type="ECO:0000256" key="1">
    <source>
        <dbReference type="SAM" id="MobiDB-lite"/>
    </source>
</evidence>
<feature type="compositionally biased region" description="Low complexity" evidence="1">
    <location>
        <begin position="67"/>
        <end position="93"/>
    </location>
</feature>
<sequence length="853" mass="85957">MVAANGESVTLYTMSPSTMEKARALSRLRVPVGFPELGQPRTPGTPLASPLHGNRAIAIANHPDVHAASATPANPAGTNPAAGALPAAPTSGSPAGGEAAGGGNNSPLRAPKPFPGALPGHSQPVWKRPSLNHHGGLNGDPHHQPHASNNAGGSGAGAAAAGIPGPVAIVVVDGIVTSSSYGGVVRSTSAGGGGSGHLPAAASPLGVGLEPQPTWSQAARAQSARSAPSASASSRHPAHSARVGFRNSKPPSPPPPHSPPSGPPRTASPAVLQYINAASTPVQPPPPPPHSPPYHPHPASNQHGPHPHPPRHSQTGHSGPLQPSAMPATPPLLYSPLTVTGIGPRRSVTVPQQSPLYQLQLDSQSDSQSEPPSPPLQARAQQTRSPSPTAPSPPSDPQPQPQAANSAQGGQAEPPYAMQPQKGEALGSAKIVAGASAVVAAGEAEERAREQTATDNPPQVAPQTSTTASPEQPQPEARLPSTTGSHQDQPPQPPSSPTASPQPTTTNEAKPAAAPPTLLPLVGRQAVTGEAEAQQPQQTNQPSSPSLPPLPASKTNAANSAGNNPGPLTSDPSTESTVAQPSVGSNIGISTHSTTTTTTTSNNATPPVPVGMALPVLNVAHLQYGSWAAEALAAVAANVSGGGASVSATAASSNLGISTATAAVAAAAAGAGASGAGPSVAGANGNNPYIFRRTGRSALIAAAEVGLISRSSLPLPLGAPCLRSCSPPAGGARGREGSNPGCESPDGTSQQQQQPALPLPLPLSLSLPLPRVAGRFGEEVEPDSLAWRVVVRYNRRHLLGGAFQHWQAILQDMRARRLQAHELGRSRNLRLLSLALNAWLAKLHHSRRRAVVV</sequence>
<gene>
    <name evidence="2" type="ORF">Agub_g9848</name>
</gene>
<feature type="compositionally biased region" description="Gly residues" evidence="1">
    <location>
        <begin position="94"/>
        <end position="104"/>
    </location>
</feature>